<evidence type="ECO:0000313" key="4">
    <source>
        <dbReference type="EMBL" id="GBE78915.1"/>
    </source>
</evidence>
<keyword evidence="5" id="KW-1185">Reference proteome</keyword>
<dbReference type="RefSeq" id="XP_027609828.1">
    <property type="nucleotide sequence ID" value="XM_027754027.1"/>
</dbReference>
<dbReference type="InParanoid" id="A0A401G9S1"/>
<dbReference type="PANTHER" id="PTHR47706">
    <property type="entry name" value="NMRA-LIKE FAMILY PROTEIN"/>
    <property type="match status" value="1"/>
</dbReference>
<dbReference type="Proteomes" id="UP000287166">
    <property type="component" value="Unassembled WGS sequence"/>
</dbReference>
<gene>
    <name evidence="4" type="ORF">SCP_0201120</name>
</gene>
<dbReference type="Gene3D" id="3.40.50.720">
    <property type="entry name" value="NAD(P)-binding Rossmann-like Domain"/>
    <property type="match status" value="1"/>
</dbReference>
<dbReference type="AlphaFoldDB" id="A0A401G9S1"/>
<dbReference type="GO" id="GO:0016491">
    <property type="term" value="F:oxidoreductase activity"/>
    <property type="evidence" value="ECO:0007669"/>
    <property type="project" value="UniProtKB-KW"/>
</dbReference>
<dbReference type="PANTHER" id="PTHR47706:SF9">
    <property type="entry name" value="NMRA-LIKE DOMAIN-CONTAINING PROTEIN-RELATED"/>
    <property type="match status" value="1"/>
</dbReference>
<dbReference type="SUPFAM" id="SSF51735">
    <property type="entry name" value="NAD(P)-binding Rossmann-fold domains"/>
    <property type="match status" value="1"/>
</dbReference>
<dbReference type="Gene3D" id="3.90.25.10">
    <property type="entry name" value="UDP-galactose 4-epimerase, domain 1"/>
    <property type="match status" value="1"/>
</dbReference>
<keyword evidence="1" id="KW-0521">NADP</keyword>
<dbReference type="GeneID" id="38775832"/>
<dbReference type="InterPro" id="IPR051609">
    <property type="entry name" value="NmrA/Isoflavone_reductase-like"/>
</dbReference>
<sequence length="327" mass="36358">MSYLTSTRLSRAQYVVAIAGATGTLGREVTAVFLGSYRPFFSRVIALVRDPSSSGAQALAAKGAELHQLSESDPLPSLVKALEGVDVVVNALPPGPENVQDALVKASVERGVKVYFPSEYGVDHRKDYWGYKHPAWLGKREHDRRARARGQGKLKVIEVYIGLFLELCLTPFLGFDHANNLYTFYGSPNQRVSWTSKGDIGRALAELSLVALSPELSTRVPDYVRLSGETINITDIRESVQRVRKELGHDRGEIVLKSEDLENFKKSTQEAFPHDPKASLAPYLRLAMAEGELDLSVDNNNDLVNPDQSVWKWKTVEDFARENNAWS</sequence>
<reference evidence="4 5" key="1">
    <citation type="journal article" date="2018" name="Sci. Rep.">
        <title>Genome sequence of the cauliflower mushroom Sparassis crispa (Hanabiratake) and its association with beneficial usage.</title>
        <authorList>
            <person name="Kiyama R."/>
            <person name="Furutani Y."/>
            <person name="Kawaguchi K."/>
            <person name="Nakanishi T."/>
        </authorList>
    </citation>
    <scope>NUCLEOTIDE SEQUENCE [LARGE SCALE GENOMIC DNA]</scope>
</reference>
<dbReference type="InterPro" id="IPR008030">
    <property type="entry name" value="NmrA-like"/>
</dbReference>
<dbReference type="Pfam" id="PF05368">
    <property type="entry name" value="NmrA"/>
    <property type="match status" value="1"/>
</dbReference>
<evidence type="ECO:0000313" key="5">
    <source>
        <dbReference type="Proteomes" id="UP000287166"/>
    </source>
</evidence>
<dbReference type="EMBL" id="BFAD01000002">
    <property type="protein sequence ID" value="GBE78915.1"/>
    <property type="molecule type" value="Genomic_DNA"/>
</dbReference>
<evidence type="ECO:0000256" key="2">
    <source>
        <dbReference type="ARBA" id="ARBA00023002"/>
    </source>
</evidence>
<keyword evidence="2" id="KW-0560">Oxidoreductase</keyword>
<proteinExistence type="predicted"/>
<comment type="caution">
    <text evidence="4">The sequence shown here is derived from an EMBL/GenBank/DDBJ whole genome shotgun (WGS) entry which is preliminary data.</text>
</comment>
<evidence type="ECO:0000259" key="3">
    <source>
        <dbReference type="Pfam" id="PF05368"/>
    </source>
</evidence>
<evidence type="ECO:0000256" key="1">
    <source>
        <dbReference type="ARBA" id="ARBA00022857"/>
    </source>
</evidence>
<organism evidence="4 5">
    <name type="scientific">Sparassis crispa</name>
    <dbReference type="NCBI Taxonomy" id="139825"/>
    <lineage>
        <taxon>Eukaryota</taxon>
        <taxon>Fungi</taxon>
        <taxon>Dikarya</taxon>
        <taxon>Basidiomycota</taxon>
        <taxon>Agaricomycotina</taxon>
        <taxon>Agaricomycetes</taxon>
        <taxon>Polyporales</taxon>
        <taxon>Sparassidaceae</taxon>
        <taxon>Sparassis</taxon>
    </lineage>
</organism>
<protein>
    <submittedName>
        <fullName evidence="4">Putative pinoresinol-lariciresinol reductase 3</fullName>
    </submittedName>
</protein>
<dbReference type="InterPro" id="IPR036291">
    <property type="entry name" value="NAD(P)-bd_dom_sf"/>
</dbReference>
<dbReference type="OrthoDB" id="5283654at2759"/>
<accession>A0A401G9S1</accession>
<name>A0A401G9S1_9APHY</name>
<feature type="domain" description="NmrA-like" evidence="3">
    <location>
        <begin position="15"/>
        <end position="242"/>
    </location>
</feature>